<dbReference type="SUPFAM" id="SSF54001">
    <property type="entry name" value="Cysteine proteinases"/>
    <property type="match status" value="2"/>
</dbReference>
<evidence type="ECO:0000313" key="8">
    <source>
        <dbReference type="Proteomes" id="UP000683360"/>
    </source>
</evidence>
<feature type="compositionally biased region" description="Polar residues" evidence="5">
    <location>
        <begin position="142"/>
        <end position="164"/>
    </location>
</feature>
<evidence type="ECO:0000256" key="4">
    <source>
        <dbReference type="ARBA" id="ARBA00022807"/>
    </source>
</evidence>
<dbReference type="Proteomes" id="UP000683360">
    <property type="component" value="Unassembled WGS sequence"/>
</dbReference>
<reference evidence="7" key="1">
    <citation type="submission" date="2021-03" db="EMBL/GenBank/DDBJ databases">
        <authorList>
            <person name="Bekaert M."/>
        </authorList>
    </citation>
    <scope>NUCLEOTIDE SEQUENCE</scope>
</reference>
<protein>
    <recommendedName>
        <fullName evidence="6">USP domain-containing protein</fullName>
    </recommendedName>
</protein>
<dbReference type="Gene3D" id="3.90.70.10">
    <property type="entry name" value="Cysteine proteinases"/>
    <property type="match status" value="1"/>
</dbReference>
<evidence type="ECO:0000259" key="6">
    <source>
        <dbReference type="PROSITE" id="PS50235"/>
    </source>
</evidence>
<keyword evidence="8" id="KW-1185">Reference proteome</keyword>
<dbReference type="AlphaFoldDB" id="A0A8S3UUG9"/>
<feature type="region of interest" description="Disordered" evidence="5">
    <location>
        <begin position="204"/>
        <end position="283"/>
    </location>
</feature>
<organism evidence="7 8">
    <name type="scientific">Mytilus edulis</name>
    <name type="common">Blue mussel</name>
    <dbReference type="NCBI Taxonomy" id="6550"/>
    <lineage>
        <taxon>Eukaryota</taxon>
        <taxon>Metazoa</taxon>
        <taxon>Spiralia</taxon>
        <taxon>Lophotrochozoa</taxon>
        <taxon>Mollusca</taxon>
        <taxon>Bivalvia</taxon>
        <taxon>Autobranchia</taxon>
        <taxon>Pteriomorphia</taxon>
        <taxon>Mytilida</taxon>
        <taxon>Mytiloidea</taxon>
        <taxon>Mytilidae</taxon>
        <taxon>Mytilinae</taxon>
        <taxon>Mytilus</taxon>
    </lineage>
</organism>
<dbReference type="InterPro" id="IPR003653">
    <property type="entry name" value="Peptidase_C48_C"/>
</dbReference>
<sequence length="1249" mass="143812">MKPKLKITFSSIKNAATTLSIRKDIFTWNLNDSFLPDICREINIKCDYKNYTKILTLIKRRGTCTEKKPRIVKRPLRYNSTEFFINFRPRRADNGIEQDEYFTNISVSGKQTDNETCKQKYKQIIQSKLLINDVPICPVPFNPNSDNSKNEKSVGSNNNETMYRTSFSDDTDIAIDSGSEWHLGLSDRRMSSEESLKYKVDKFSKTKPSRKNERYDTSDEESEDGKELESDTKNSSLHNRQCGSNNEEHEDNFEHTCEKEESDDSTSETHKKEEDTKIILNDRIDDSPHSVDAINITAEMKNTLNDVHHMVNNDNHSGSDNNSDISAEDTLLFEKKKVKCSIVISDCDWKKIKPSKPAYKLKTGWTDIFARQLRTEMPSCSLTFKYQKAQAKCKGVQCGTFDFVISDKPPKRCKEVAIQVIGHNIRHSNKEIKHKRHLMRSERTETQQTLQSKGVSNVFYEKAGSMQDSELQFGNLSYCQSPTVLRKAKSEWNVHQNLHQDPFTELVLTKNILEDEDVCSKICKGYVQHIGFIPFLTLLFTEKQLMVLKHEVKHNSSVVYFDATGTVVERIQNKRVLYYAMVLPGPKGSPPLPVFEFLSDSQNTPTITYALMIFIHWWKKIAGKLMLSNTSQIKDEQEFMCGVAWEEDSNVNGIRRSSPFRHLFTLGSDTVRNSENPYACDEVLRILCDDFMPLLPLWSGIMLGQIERHSVKRVMHDSVQSLTRESNAHVENWMKIVKCDTLQKDVRLRAGKFVRKLHVNLKGRIVAFQNNLHQFKPQNVVQNNEDFNNAEESWNKKGTPLTKRKSRYFTPIAEPKGMKPETPKQTKAKSKPQKMNDMTTKDQSKLLPKHGISNRQQTCWIISTLQAIAASTIELKPEQGNDVMECILDIVKTLREPVSDIQIHDLNSLRSKMKKDKDLLKQFQLGVQHDSAELHEMLYNRGNFNVSLAAIFRCIRCSKERTVEEVLSILPVEIPGLDKPFISNCIDEFMKEEVLIDEDRSGQFCVGCSENTPHGRRYEFSKDSLPDNICVQVKRFVQNDNGPRKITKDIIVNRVIGIGDGKTLYRLAAIQIINYYLNLLENDRTKSLDVFFYSTLKKSKAIAVDRLIKAEVMNFDMIFVPINVSNHWILCTIDTTSKTIQWYDSYLSLTSLTTKHKKMDLIRDAVNEAVSPGEIQWKTSVIQVEKKWFPKQIKNQYGVDDTSESKILSIMTSCSSYFSVQYCCVNKRKGTLNAHKLYMLQSFHHHDKL</sequence>
<feature type="compositionally biased region" description="Polar residues" evidence="5">
    <location>
        <begin position="233"/>
        <end position="245"/>
    </location>
</feature>
<dbReference type="PANTHER" id="PTHR12606">
    <property type="entry name" value="SENTRIN/SUMO-SPECIFIC PROTEASE"/>
    <property type="match status" value="1"/>
</dbReference>
<dbReference type="Pfam" id="PF02902">
    <property type="entry name" value="Peptidase_C48"/>
    <property type="match status" value="1"/>
</dbReference>
<gene>
    <name evidence="7" type="ORF">MEDL_57911</name>
</gene>
<dbReference type="GO" id="GO:0005634">
    <property type="term" value="C:nucleus"/>
    <property type="evidence" value="ECO:0007669"/>
    <property type="project" value="TreeGrafter"/>
</dbReference>
<dbReference type="InterPro" id="IPR028889">
    <property type="entry name" value="USP"/>
</dbReference>
<evidence type="ECO:0000256" key="2">
    <source>
        <dbReference type="ARBA" id="ARBA00022670"/>
    </source>
</evidence>
<keyword evidence="3" id="KW-0378">Hydrolase</keyword>
<keyword evidence="2" id="KW-0645">Protease</keyword>
<dbReference type="OrthoDB" id="6161731at2759"/>
<proteinExistence type="inferred from homology"/>
<dbReference type="Gene3D" id="3.40.395.10">
    <property type="entry name" value="Adenoviral Proteinase, Chain A"/>
    <property type="match status" value="1"/>
</dbReference>
<dbReference type="CDD" id="cd02257">
    <property type="entry name" value="Peptidase_C19"/>
    <property type="match status" value="1"/>
</dbReference>
<keyword evidence="4" id="KW-0788">Thiol protease</keyword>
<dbReference type="PANTHER" id="PTHR12606:SF136">
    <property type="entry name" value="ULP1 PROTEASE FAMILY PROTEIN"/>
    <property type="match status" value="1"/>
</dbReference>
<comment type="similarity">
    <text evidence="1">Belongs to the peptidase C48 family.</text>
</comment>
<feature type="compositionally biased region" description="Basic and acidic residues" evidence="5">
    <location>
        <begin position="204"/>
        <end position="217"/>
    </location>
</feature>
<feature type="domain" description="USP" evidence="6">
    <location>
        <begin position="850"/>
        <end position="1153"/>
    </location>
</feature>
<dbReference type="EMBL" id="CAJPWZ010002803">
    <property type="protein sequence ID" value="CAG2245921.1"/>
    <property type="molecule type" value="Genomic_DNA"/>
</dbReference>
<dbReference type="GO" id="GO:0016929">
    <property type="term" value="F:deSUMOylase activity"/>
    <property type="evidence" value="ECO:0007669"/>
    <property type="project" value="TreeGrafter"/>
</dbReference>
<dbReference type="InterPro" id="IPR038765">
    <property type="entry name" value="Papain-like_cys_pep_sf"/>
</dbReference>
<evidence type="ECO:0000256" key="3">
    <source>
        <dbReference type="ARBA" id="ARBA00022801"/>
    </source>
</evidence>
<dbReference type="GO" id="GO:0016926">
    <property type="term" value="P:protein desumoylation"/>
    <property type="evidence" value="ECO:0007669"/>
    <property type="project" value="TreeGrafter"/>
</dbReference>
<evidence type="ECO:0000256" key="5">
    <source>
        <dbReference type="SAM" id="MobiDB-lite"/>
    </source>
</evidence>
<feature type="region of interest" description="Disordered" evidence="5">
    <location>
        <begin position="141"/>
        <end position="164"/>
    </location>
</feature>
<feature type="region of interest" description="Disordered" evidence="5">
    <location>
        <begin position="813"/>
        <end position="841"/>
    </location>
</feature>
<accession>A0A8S3UUG9</accession>
<feature type="compositionally biased region" description="Basic and acidic residues" evidence="5">
    <location>
        <begin position="267"/>
        <end position="283"/>
    </location>
</feature>
<name>A0A8S3UUG9_MYTED</name>
<dbReference type="PROSITE" id="PS50235">
    <property type="entry name" value="USP_3"/>
    <property type="match status" value="1"/>
</dbReference>
<evidence type="ECO:0000256" key="1">
    <source>
        <dbReference type="ARBA" id="ARBA00005234"/>
    </source>
</evidence>
<comment type="caution">
    <text evidence="7">The sequence shown here is derived from an EMBL/GenBank/DDBJ whole genome shotgun (WGS) entry which is preliminary data.</text>
</comment>
<dbReference type="GO" id="GO:0006508">
    <property type="term" value="P:proteolysis"/>
    <property type="evidence" value="ECO:0007669"/>
    <property type="project" value="UniProtKB-KW"/>
</dbReference>
<evidence type="ECO:0000313" key="7">
    <source>
        <dbReference type="EMBL" id="CAG2245921.1"/>
    </source>
</evidence>